<protein>
    <recommendedName>
        <fullName evidence="4">DUF2808 domain-containing protein</fullName>
    </recommendedName>
</protein>
<dbReference type="EMBL" id="MRCE01000017">
    <property type="protein sequence ID" value="OKH36176.1"/>
    <property type="molecule type" value="Genomic_DNA"/>
</dbReference>
<reference evidence="2 3" key="1">
    <citation type="submission" date="2016-11" db="EMBL/GenBank/DDBJ databases">
        <title>Draft Genome Sequences of Nine Cyanobacterial Strains from Diverse Habitats.</title>
        <authorList>
            <person name="Zhu T."/>
            <person name="Hou S."/>
            <person name="Lu X."/>
            <person name="Hess W.R."/>
        </authorList>
    </citation>
    <scope>NUCLEOTIDE SEQUENCE [LARGE SCALE GENOMIC DNA]</scope>
    <source>
        <strain evidence="2 3">IAM M-71</strain>
    </source>
</reference>
<dbReference type="Pfam" id="PF10989">
    <property type="entry name" value="DUF2808"/>
    <property type="match status" value="1"/>
</dbReference>
<dbReference type="InterPro" id="IPR021256">
    <property type="entry name" value="DUF2808"/>
</dbReference>
<name>A0A1U7IGG5_9CYAN</name>
<dbReference type="Proteomes" id="UP000185860">
    <property type="component" value="Unassembled WGS sequence"/>
</dbReference>
<gene>
    <name evidence="2" type="ORF">NIES2119_17830</name>
</gene>
<dbReference type="AlphaFoldDB" id="A0A1U7IGG5"/>
<organism evidence="2 3">
    <name type="scientific">[Phormidium ambiguum] IAM M-71</name>
    <dbReference type="NCBI Taxonomy" id="454136"/>
    <lineage>
        <taxon>Bacteria</taxon>
        <taxon>Bacillati</taxon>
        <taxon>Cyanobacteriota</taxon>
        <taxon>Cyanophyceae</taxon>
        <taxon>Oscillatoriophycideae</taxon>
        <taxon>Aerosakkonematales</taxon>
        <taxon>Aerosakkonemataceae</taxon>
        <taxon>Floridanema</taxon>
    </lineage>
</organism>
<sequence>MKKLIYAGVAFTLIIAASIPSARAAGSLRNANAPHIVHSGSHTSNPRFLDATHHFEIHVQGPALSELSINLPEDLSIRRGIEVENQSGQKIPASVSIADRKATIVFSQPVPPETTLSIKMQGVHARFYRSIRQYMVYGKIVGLNAEIPFGTVRIQTSSR</sequence>
<evidence type="ECO:0000256" key="1">
    <source>
        <dbReference type="SAM" id="SignalP"/>
    </source>
</evidence>
<evidence type="ECO:0000313" key="2">
    <source>
        <dbReference type="EMBL" id="OKH36176.1"/>
    </source>
</evidence>
<evidence type="ECO:0000313" key="3">
    <source>
        <dbReference type="Proteomes" id="UP000185860"/>
    </source>
</evidence>
<proteinExistence type="predicted"/>
<dbReference type="RefSeq" id="WP_073594857.1">
    <property type="nucleotide sequence ID" value="NZ_MRCE01000017.1"/>
</dbReference>
<accession>A0A1U7IGG5</accession>
<dbReference type="STRING" id="454136.NIES2119_17830"/>
<feature type="signal peptide" evidence="1">
    <location>
        <begin position="1"/>
        <end position="24"/>
    </location>
</feature>
<feature type="chain" id="PRO_5012707858" description="DUF2808 domain-containing protein" evidence="1">
    <location>
        <begin position="25"/>
        <end position="159"/>
    </location>
</feature>
<comment type="caution">
    <text evidence="2">The sequence shown here is derived from an EMBL/GenBank/DDBJ whole genome shotgun (WGS) entry which is preliminary data.</text>
</comment>
<dbReference type="OrthoDB" id="423143at2"/>
<evidence type="ECO:0008006" key="4">
    <source>
        <dbReference type="Google" id="ProtNLM"/>
    </source>
</evidence>
<keyword evidence="1" id="KW-0732">Signal</keyword>